<proteinExistence type="predicted"/>
<evidence type="ECO:0000313" key="1">
    <source>
        <dbReference type="EMBL" id="KAB1979234.1"/>
    </source>
</evidence>
<dbReference type="Proteomes" id="UP000442990">
    <property type="component" value="Unassembled WGS sequence"/>
</dbReference>
<reference evidence="1 2" key="1">
    <citation type="submission" date="2019-09" db="EMBL/GenBank/DDBJ databases">
        <title>Isolation and identification of active actinomycetes.</title>
        <authorList>
            <person name="Yu Z."/>
            <person name="Han C."/>
            <person name="Yu B."/>
        </authorList>
    </citation>
    <scope>NUCLEOTIDE SEQUENCE [LARGE SCALE GENOMIC DNA]</scope>
    <source>
        <strain evidence="1 2">NEAU-H2</strain>
    </source>
</reference>
<keyword evidence="2" id="KW-1185">Reference proteome</keyword>
<dbReference type="RefSeq" id="WP_151473684.1">
    <property type="nucleotide sequence ID" value="NZ_WBKG01000043.1"/>
</dbReference>
<dbReference type="EMBL" id="WBKG01000043">
    <property type="protein sequence ID" value="KAB1979234.1"/>
    <property type="molecule type" value="Genomic_DNA"/>
</dbReference>
<organism evidence="1 2">
    <name type="scientific">Streptomyces triticiradicis</name>
    <dbReference type="NCBI Taxonomy" id="2651189"/>
    <lineage>
        <taxon>Bacteria</taxon>
        <taxon>Bacillati</taxon>
        <taxon>Actinomycetota</taxon>
        <taxon>Actinomycetes</taxon>
        <taxon>Kitasatosporales</taxon>
        <taxon>Streptomycetaceae</taxon>
        <taxon>Streptomyces</taxon>
    </lineage>
</organism>
<dbReference type="AlphaFoldDB" id="A0A7J5D5I3"/>
<evidence type="ECO:0000313" key="2">
    <source>
        <dbReference type="Proteomes" id="UP000442990"/>
    </source>
</evidence>
<name>A0A7J5D5I3_9ACTN</name>
<accession>A0A7J5D5I3</accession>
<protein>
    <submittedName>
        <fullName evidence="1">Uncharacterized protein</fullName>
    </submittedName>
</protein>
<comment type="caution">
    <text evidence="1">The sequence shown here is derived from an EMBL/GenBank/DDBJ whole genome shotgun (WGS) entry which is preliminary data.</text>
</comment>
<sequence>MIEYVPHSGEPEAMNYPVVICDTCRKQIVGEGLAVWRIKLRVKDEPRQHTPLYTTHKRECEQALHSQLNGQYSLDENWIDFSEEIDVFLKQLSKNLNRSLVDDPAGL</sequence>
<gene>
    <name evidence="1" type="ORF">F8144_36330</name>
</gene>